<sequence>MREERRLCALKRKKKIKPTLFSLHFGGAGGTVTFPSPPHYFFFGNRGKVVGIPTFLHFPSPPLLSPPKKTEG</sequence>
<comment type="caution">
    <text evidence="1">The sequence shown here is derived from an EMBL/GenBank/DDBJ whole genome shotgun (WGS) entry which is preliminary data.</text>
</comment>
<evidence type="ECO:0000313" key="1">
    <source>
        <dbReference type="EMBL" id="CAI0559624.1"/>
    </source>
</evidence>
<organism evidence="1 2">
    <name type="scientific">Linum tenue</name>
    <dbReference type="NCBI Taxonomy" id="586396"/>
    <lineage>
        <taxon>Eukaryota</taxon>
        <taxon>Viridiplantae</taxon>
        <taxon>Streptophyta</taxon>
        <taxon>Embryophyta</taxon>
        <taxon>Tracheophyta</taxon>
        <taxon>Spermatophyta</taxon>
        <taxon>Magnoliopsida</taxon>
        <taxon>eudicotyledons</taxon>
        <taxon>Gunneridae</taxon>
        <taxon>Pentapetalae</taxon>
        <taxon>rosids</taxon>
        <taxon>fabids</taxon>
        <taxon>Malpighiales</taxon>
        <taxon>Linaceae</taxon>
        <taxon>Linum</taxon>
    </lineage>
</organism>
<dbReference type="AlphaFoldDB" id="A0AAV0RPU4"/>
<accession>A0AAV0RPU4</accession>
<protein>
    <submittedName>
        <fullName evidence="1">Uncharacterized protein</fullName>
    </submittedName>
</protein>
<dbReference type="EMBL" id="CAMGYJ010000011">
    <property type="protein sequence ID" value="CAI0559624.1"/>
    <property type="molecule type" value="Genomic_DNA"/>
</dbReference>
<keyword evidence="2" id="KW-1185">Reference proteome</keyword>
<gene>
    <name evidence="1" type="ORF">LITE_LOCUS49308</name>
</gene>
<feature type="non-terminal residue" evidence="1">
    <location>
        <position position="72"/>
    </location>
</feature>
<dbReference type="Proteomes" id="UP001154282">
    <property type="component" value="Unassembled WGS sequence"/>
</dbReference>
<proteinExistence type="predicted"/>
<reference evidence="1" key="1">
    <citation type="submission" date="2022-08" db="EMBL/GenBank/DDBJ databases">
        <authorList>
            <person name="Gutierrez-Valencia J."/>
        </authorList>
    </citation>
    <scope>NUCLEOTIDE SEQUENCE</scope>
</reference>
<name>A0AAV0RPU4_9ROSI</name>
<evidence type="ECO:0000313" key="2">
    <source>
        <dbReference type="Proteomes" id="UP001154282"/>
    </source>
</evidence>